<dbReference type="AlphaFoldDB" id="A0A934VBR7"/>
<name>A0A934VBR7_9BACT</name>
<evidence type="ECO:0000313" key="1">
    <source>
        <dbReference type="EMBL" id="MBK1815709.1"/>
    </source>
</evidence>
<gene>
    <name evidence="1" type="ORF">JIN84_08780</name>
</gene>
<dbReference type="EMBL" id="JAENIK010000009">
    <property type="protein sequence ID" value="MBK1815709.1"/>
    <property type="molecule type" value="Genomic_DNA"/>
</dbReference>
<reference evidence="1" key="1">
    <citation type="submission" date="2021-01" db="EMBL/GenBank/DDBJ databases">
        <title>Modified the classification status of verrucomicrobia.</title>
        <authorList>
            <person name="Feng X."/>
        </authorList>
    </citation>
    <scope>NUCLEOTIDE SEQUENCE</scope>
    <source>
        <strain evidence="1">JCM 18052</strain>
    </source>
</reference>
<proteinExistence type="predicted"/>
<protein>
    <submittedName>
        <fullName evidence="1">Uncharacterized protein</fullName>
    </submittedName>
</protein>
<sequence length="64" mass="7567">MYRMAQEAIFNDAYEDTLKHLFKIFFEARLIAKNDTEREVAEDRFMTGARIARETRDRAVALLP</sequence>
<evidence type="ECO:0000313" key="2">
    <source>
        <dbReference type="Proteomes" id="UP000600139"/>
    </source>
</evidence>
<accession>A0A934VBR7</accession>
<dbReference type="RefSeq" id="WP_200350666.1">
    <property type="nucleotide sequence ID" value="NZ_BAABHZ010000008.1"/>
</dbReference>
<organism evidence="1 2">
    <name type="scientific">Luteolibacter yonseiensis</name>
    <dbReference type="NCBI Taxonomy" id="1144680"/>
    <lineage>
        <taxon>Bacteria</taxon>
        <taxon>Pseudomonadati</taxon>
        <taxon>Verrucomicrobiota</taxon>
        <taxon>Verrucomicrobiia</taxon>
        <taxon>Verrucomicrobiales</taxon>
        <taxon>Verrucomicrobiaceae</taxon>
        <taxon>Luteolibacter</taxon>
    </lineage>
</organism>
<comment type="caution">
    <text evidence="1">The sequence shown here is derived from an EMBL/GenBank/DDBJ whole genome shotgun (WGS) entry which is preliminary data.</text>
</comment>
<keyword evidence="2" id="KW-1185">Reference proteome</keyword>
<dbReference type="Proteomes" id="UP000600139">
    <property type="component" value="Unassembled WGS sequence"/>
</dbReference>